<dbReference type="GO" id="GO:0005516">
    <property type="term" value="F:calmodulin binding"/>
    <property type="evidence" value="ECO:0007669"/>
    <property type="project" value="UniProtKB-KW"/>
</dbReference>
<comment type="pathway">
    <text evidence="1">Glycan biosynthesis; glycogen metabolism.</text>
</comment>
<evidence type="ECO:0000256" key="2">
    <source>
        <dbReference type="ARBA" id="ARBA00007128"/>
    </source>
</evidence>
<dbReference type="Pfam" id="PF00723">
    <property type="entry name" value="Glyco_hydro_15"/>
    <property type="match status" value="1"/>
</dbReference>
<dbReference type="GO" id="GO:0005964">
    <property type="term" value="C:phosphorylase kinase complex"/>
    <property type="evidence" value="ECO:0007669"/>
    <property type="project" value="TreeGrafter"/>
</dbReference>
<organism evidence="6 7">
    <name type="scientific">Candidatus Yanofskybacteria bacterium CG10_big_fil_rev_8_21_14_0_10_37_15</name>
    <dbReference type="NCBI Taxonomy" id="1975097"/>
    <lineage>
        <taxon>Bacteria</taxon>
        <taxon>Candidatus Yanofskyibacteriota</taxon>
    </lineage>
</organism>
<keyword evidence="3" id="KW-0321">Glycogen metabolism</keyword>
<sequence>MDLLKLIEELEKLRRPSGAFIAASSNKDYQACWLRDHLYNVLAYYYLGEFEKLQKGVWVAFDILHKYLNKINKAICHPPSLNENVHEFIHAKYHPDTFNEIDNIWGHHQLDTLGLLFHVVADLDFKNIKVIRNKNDLKLIQLLVFYLLSVKFWENPDNGMWEEGPDLHSSSIGSVVAGLSYIDRREIVVVPPQMISMGKEVLNSILPRESFNREVDMAQLSLIWPYNIISRDIADVILSRVKSKLVQPHGLYRYQGDTYLGDRFIRSQDGVSAQWPIGFFWLSIIYSQRHEIKEAGRWFERGIKQVIFDNQIPEAYVNNKPNKNFPLAWAHSLAIIALKKIETENKQTITSQEVLD</sequence>
<comment type="caution">
    <text evidence="6">The sequence shown here is derived from an EMBL/GenBank/DDBJ whole genome shotgun (WGS) entry which is preliminary data.</text>
</comment>
<dbReference type="AlphaFoldDB" id="A0A2H0R5B8"/>
<feature type="domain" description="GH15-like" evidence="5">
    <location>
        <begin position="14"/>
        <end position="178"/>
    </location>
</feature>
<evidence type="ECO:0000313" key="6">
    <source>
        <dbReference type="EMBL" id="PIR41707.1"/>
    </source>
</evidence>
<reference evidence="6 7" key="1">
    <citation type="submission" date="2017-09" db="EMBL/GenBank/DDBJ databases">
        <title>Depth-based differentiation of microbial function through sediment-hosted aquifers and enrichment of novel symbionts in the deep terrestrial subsurface.</title>
        <authorList>
            <person name="Probst A.J."/>
            <person name="Ladd B."/>
            <person name="Jarett J.K."/>
            <person name="Geller-Mcgrath D.E."/>
            <person name="Sieber C.M."/>
            <person name="Emerson J.B."/>
            <person name="Anantharaman K."/>
            <person name="Thomas B.C."/>
            <person name="Malmstrom R."/>
            <person name="Stieglmeier M."/>
            <person name="Klingl A."/>
            <person name="Woyke T."/>
            <person name="Ryan C.M."/>
            <person name="Banfield J.F."/>
        </authorList>
    </citation>
    <scope>NUCLEOTIDE SEQUENCE [LARGE SCALE GENOMIC DNA]</scope>
    <source>
        <strain evidence="6">CG10_big_fil_rev_8_21_14_0_10_37_15</strain>
    </source>
</reference>
<evidence type="ECO:0000256" key="1">
    <source>
        <dbReference type="ARBA" id="ARBA00005131"/>
    </source>
</evidence>
<dbReference type="Gene3D" id="1.50.10.10">
    <property type="match status" value="2"/>
</dbReference>
<accession>A0A2H0R5B8</accession>
<dbReference type="SUPFAM" id="SSF48208">
    <property type="entry name" value="Six-hairpin glycosidases"/>
    <property type="match status" value="1"/>
</dbReference>
<evidence type="ECO:0000313" key="7">
    <source>
        <dbReference type="Proteomes" id="UP000230208"/>
    </source>
</evidence>
<evidence type="ECO:0000259" key="5">
    <source>
        <dbReference type="Pfam" id="PF00723"/>
    </source>
</evidence>
<protein>
    <recommendedName>
        <fullName evidence="5">GH15-like domain-containing protein</fullName>
    </recommendedName>
</protein>
<dbReference type="InterPro" id="IPR012341">
    <property type="entry name" value="6hp_glycosidase-like_sf"/>
</dbReference>
<dbReference type="Proteomes" id="UP000230208">
    <property type="component" value="Unassembled WGS sequence"/>
</dbReference>
<dbReference type="InterPro" id="IPR008734">
    <property type="entry name" value="PHK_A/B_su"/>
</dbReference>
<keyword evidence="3" id="KW-0119">Carbohydrate metabolism</keyword>
<dbReference type="UniPathway" id="UPA00163"/>
<dbReference type="GO" id="GO:0005977">
    <property type="term" value="P:glycogen metabolic process"/>
    <property type="evidence" value="ECO:0007669"/>
    <property type="project" value="UniProtKB-UniPathway"/>
</dbReference>
<evidence type="ECO:0000256" key="3">
    <source>
        <dbReference type="ARBA" id="ARBA00022600"/>
    </source>
</evidence>
<dbReference type="EMBL" id="PCXP01000025">
    <property type="protein sequence ID" value="PIR41707.1"/>
    <property type="molecule type" value="Genomic_DNA"/>
</dbReference>
<comment type="similarity">
    <text evidence="2">Belongs to the phosphorylase b kinase regulatory chain family.</text>
</comment>
<evidence type="ECO:0000256" key="4">
    <source>
        <dbReference type="ARBA" id="ARBA00022860"/>
    </source>
</evidence>
<gene>
    <name evidence="6" type="ORF">COV30_02295</name>
</gene>
<proteinExistence type="inferred from homology"/>
<name>A0A2H0R5B8_9BACT</name>
<dbReference type="InterPro" id="IPR011613">
    <property type="entry name" value="GH15-like"/>
</dbReference>
<dbReference type="InterPro" id="IPR008928">
    <property type="entry name" value="6-hairpin_glycosidase_sf"/>
</dbReference>
<dbReference type="PANTHER" id="PTHR10749">
    <property type="entry name" value="PHOSPHORYLASE B KINASE REGULATORY SUBUNIT"/>
    <property type="match status" value="1"/>
</dbReference>
<keyword evidence="4" id="KW-0112">Calmodulin-binding</keyword>
<dbReference type="PANTHER" id="PTHR10749:SF7">
    <property type="entry name" value="PHOSPHORYLASE B KINASE REGULATORY SUBUNIT ALPHA-RELATED"/>
    <property type="match status" value="1"/>
</dbReference>